<dbReference type="EMBL" id="NHYE01000844">
    <property type="protein sequence ID" value="PPR02522.1"/>
    <property type="molecule type" value="Genomic_DNA"/>
</dbReference>
<sequence length="600" mass="64063">MHNVTAGIVSFLAALHTSRNTGPTVSPCRCYKQSPLDACWPTITDWSAFNHSVNGKLFKNEPPAEACYAGPKFDLQICSALEVDLTNDTFIADQAVALDFPIDLSCPAIPPGPDQPAQCTLGDAPVYTINATEAADVIAGVKFANERNLRLVVRNIGHDLLGRSTGFGALQIWIRFLQTGISFSNRYQATDGCSQSNWTGASITIGGGYVWSDVYEVAQQNNVIVVGAGTPTVGVIGGWIQGGGHSPASRDFGVGADQILEAQVVLADGKQVTASACQNSDLYSAIRGGGGGTFGILLSATVKVYPNVPVAGQTLAFAPLSDTDIPDFMTALADIYAAYPDLDDGGFSGYGSWGVQSAAPIFGSFVTGYAHAMAVLDKNVNDMQSVFEPVKDAIAKFHGTSLVINIQYFQFSDFWQYYHTLSGVTTPVGGTNAGLLASWLLDRKALTDDRSKLSKMLNITAGSQGQFTSTAIALVSGGAVFDNAKDPHTLLNPAWRKSYLHNIASRGWAFGTDAATIKSIEDDIIFTKQGAMKDLAPDTGSYMNEADRLDPTFLEDFYGASLSKLQSIKAKYDPDSLFYCPTCIGSNEWVVEPTGRLCRK</sequence>
<comment type="similarity">
    <text evidence="1">Belongs to the oxygen-dependent FAD-linked oxidoreductase family.</text>
</comment>
<reference evidence="4 5" key="1">
    <citation type="journal article" date="2018" name="Evol. Lett.">
        <title>Horizontal gene cluster transfer increased hallucinogenic mushroom diversity.</title>
        <authorList>
            <person name="Reynolds H.T."/>
            <person name="Vijayakumar V."/>
            <person name="Gluck-Thaler E."/>
            <person name="Korotkin H.B."/>
            <person name="Matheny P.B."/>
            <person name="Slot J.C."/>
        </authorList>
    </citation>
    <scope>NUCLEOTIDE SEQUENCE [LARGE SCALE GENOMIC DNA]</scope>
    <source>
        <strain evidence="4 5">SRW20</strain>
    </source>
</reference>
<evidence type="ECO:0000256" key="2">
    <source>
        <dbReference type="ARBA" id="ARBA00023002"/>
    </source>
</evidence>
<dbReference type="InParanoid" id="A0A409YHR3"/>
<evidence type="ECO:0000313" key="5">
    <source>
        <dbReference type="Proteomes" id="UP000284706"/>
    </source>
</evidence>
<feature type="domain" description="FAD-binding PCMH-type" evidence="3">
    <location>
        <begin position="121"/>
        <end position="307"/>
    </location>
</feature>
<dbReference type="InterPro" id="IPR050432">
    <property type="entry name" value="FAD-linked_Oxidoreductases_BP"/>
</dbReference>
<dbReference type="STRING" id="231916.A0A409YHR3"/>
<dbReference type="SUPFAM" id="SSF56176">
    <property type="entry name" value="FAD-binding/transporter-associated domain-like"/>
    <property type="match status" value="1"/>
</dbReference>
<protein>
    <recommendedName>
        <fullName evidence="3">FAD-binding PCMH-type domain-containing protein</fullName>
    </recommendedName>
</protein>
<evidence type="ECO:0000259" key="3">
    <source>
        <dbReference type="PROSITE" id="PS51387"/>
    </source>
</evidence>
<comment type="caution">
    <text evidence="4">The sequence shown here is derived from an EMBL/GenBank/DDBJ whole genome shotgun (WGS) entry which is preliminary data.</text>
</comment>
<dbReference type="OrthoDB" id="9983560at2759"/>
<dbReference type="InterPro" id="IPR006094">
    <property type="entry name" value="Oxid_FAD_bind_N"/>
</dbReference>
<dbReference type="GO" id="GO:0016491">
    <property type="term" value="F:oxidoreductase activity"/>
    <property type="evidence" value="ECO:0007669"/>
    <property type="project" value="UniProtKB-KW"/>
</dbReference>
<evidence type="ECO:0000313" key="4">
    <source>
        <dbReference type="EMBL" id="PPR02522.1"/>
    </source>
</evidence>
<dbReference type="PANTHER" id="PTHR13878">
    <property type="entry name" value="GULONOLACTONE OXIDASE"/>
    <property type="match status" value="1"/>
</dbReference>
<dbReference type="Pfam" id="PF08031">
    <property type="entry name" value="BBE"/>
    <property type="match status" value="1"/>
</dbReference>
<dbReference type="InterPro" id="IPR016169">
    <property type="entry name" value="FAD-bd_PCMH_sub2"/>
</dbReference>
<keyword evidence="2" id="KW-0560">Oxidoreductase</keyword>
<evidence type="ECO:0000256" key="1">
    <source>
        <dbReference type="ARBA" id="ARBA00005466"/>
    </source>
</evidence>
<accession>A0A409YHR3</accession>
<organism evidence="4 5">
    <name type="scientific">Gymnopilus dilepis</name>
    <dbReference type="NCBI Taxonomy" id="231916"/>
    <lineage>
        <taxon>Eukaryota</taxon>
        <taxon>Fungi</taxon>
        <taxon>Dikarya</taxon>
        <taxon>Basidiomycota</taxon>
        <taxon>Agaricomycotina</taxon>
        <taxon>Agaricomycetes</taxon>
        <taxon>Agaricomycetidae</taxon>
        <taxon>Agaricales</taxon>
        <taxon>Agaricineae</taxon>
        <taxon>Hymenogastraceae</taxon>
        <taxon>Gymnopilus</taxon>
    </lineage>
</organism>
<dbReference type="AlphaFoldDB" id="A0A409YHR3"/>
<dbReference type="Pfam" id="PF01565">
    <property type="entry name" value="FAD_binding_4"/>
    <property type="match status" value="1"/>
</dbReference>
<dbReference type="Proteomes" id="UP000284706">
    <property type="component" value="Unassembled WGS sequence"/>
</dbReference>
<dbReference type="PROSITE" id="PS51387">
    <property type="entry name" value="FAD_PCMH"/>
    <property type="match status" value="1"/>
</dbReference>
<keyword evidence="5" id="KW-1185">Reference proteome</keyword>
<dbReference type="PANTHER" id="PTHR13878:SF91">
    <property type="entry name" value="FAD BINDING DOMAIN PROTEIN (AFU_ORTHOLOGUE AFUA_6G12070)-RELATED"/>
    <property type="match status" value="1"/>
</dbReference>
<proteinExistence type="inferred from homology"/>
<gene>
    <name evidence="4" type="ORF">CVT26_012006</name>
</gene>
<name>A0A409YHR3_9AGAR</name>
<dbReference type="InterPro" id="IPR012951">
    <property type="entry name" value="BBE"/>
</dbReference>
<dbReference type="GO" id="GO:0071949">
    <property type="term" value="F:FAD binding"/>
    <property type="evidence" value="ECO:0007669"/>
    <property type="project" value="InterPro"/>
</dbReference>
<dbReference type="Gene3D" id="3.30.465.10">
    <property type="match status" value="1"/>
</dbReference>
<dbReference type="InterPro" id="IPR016166">
    <property type="entry name" value="FAD-bd_PCMH"/>
</dbReference>
<dbReference type="InterPro" id="IPR036318">
    <property type="entry name" value="FAD-bd_PCMH-like_sf"/>
</dbReference>